<dbReference type="Gene3D" id="3.90.550.20">
    <property type="match status" value="1"/>
</dbReference>
<organism evidence="1">
    <name type="scientific">Candidatus Kentrum sp. LFY</name>
    <dbReference type="NCBI Taxonomy" id="2126342"/>
    <lineage>
        <taxon>Bacteria</taxon>
        <taxon>Pseudomonadati</taxon>
        <taxon>Pseudomonadota</taxon>
        <taxon>Gammaproteobacteria</taxon>
        <taxon>Candidatus Kentrum</taxon>
    </lineage>
</organism>
<evidence type="ECO:0000313" key="1">
    <source>
        <dbReference type="EMBL" id="VFJ88514.1"/>
    </source>
</evidence>
<accession>A0A450U8Z7</accession>
<dbReference type="InterPro" id="IPR008441">
    <property type="entry name" value="AfumC-like_glycosyl_Trfase"/>
</dbReference>
<name>A0A450U8Z7_9GAMM</name>
<gene>
    <name evidence="1" type="ORF">BECKLFY1418B_GA0070995_101047</name>
</gene>
<dbReference type="Pfam" id="PF05704">
    <property type="entry name" value="Caps_synth"/>
    <property type="match status" value="1"/>
</dbReference>
<dbReference type="InterPro" id="IPR029044">
    <property type="entry name" value="Nucleotide-diphossugar_trans"/>
</dbReference>
<dbReference type="SUPFAM" id="SSF53448">
    <property type="entry name" value="Nucleotide-diphospho-sugar transferases"/>
    <property type="match status" value="1"/>
</dbReference>
<proteinExistence type="predicted"/>
<dbReference type="AlphaFoldDB" id="A0A450U8Z7"/>
<protein>
    <submittedName>
        <fullName evidence="1">Capsular polysaccharide synthesis protein</fullName>
    </submittedName>
</protein>
<dbReference type="EMBL" id="CAADFF010000010">
    <property type="protein sequence ID" value="VFJ88514.1"/>
    <property type="molecule type" value="Genomic_DNA"/>
</dbReference>
<reference evidence="1" key="1">
    <citation type="submission" date="2019-02" db="EMBL/GenBank/DDBJ databases">
        <authorList>
            <person name="Gruber-Vodicka R. H."/>
            <person name="Seah K. B. B."/>
        </authorList>
    </citation>
    <scope>NUCLEOTIDE SEQUENCE</scope>
    <source>
        <strain evidence="1">BECK_M7</strain>
    </source>
</reference>
<sequence>MLSGISERKIFIFWTGGNEMPSARRDCLRSIRENSGAEVVLVTPRNLKEYLIEGHPLHEAYNYLSYTHKADYLRCYFMHHYGGGYSDIKQIDFDWNPYFSKIDLDNDIWAIGYPEIGPEGVAAPPGMVDEIKKQWFKLIGQCAYIFRADTPLTLEWYTELHRELDNNLQTLKRHPARHPQDRYRKKPENRLLRTLAFGLYRSKYPLRWAQILGEISHPLFLKYTHKICNELPPPDFHIPYR</sequence>
<dbReference type="GO" id="GO:0016757">
    <property type="term" value="F:glycosyltransferase activity"/>
    <property type="evidence" value="ECO:0007669"/>
    <property type="project" value="InterPro"/>
</dbReference>